<proteinExistence type="predicted"/>
<feature type="transmembrane region" description="Helical" evidence="1">
    <location>
        <begin position="76"/>
        <end position="99"/>
    </location>
</feature>
<evidence type="ECO:0000256" key="1">
    <source>
        <dbReference type="SAM" id="Phobius"/>
    </source>
</evidence>
<gene>
    <name evidence="2" type="ORF">JOF28_002761</name>
</gene>
<dbReference type="RefSeq" id="WP_209706427.1">
    <property type="nucleotide sequence ID" value="NZ_JAFIDA010000001.1"/>
</dbReference>
<dbReference type="AlphaFoldDB" id="A0A940PU62"/>
<comment type="caution">
    <text evidence="2">The sequence shown here is derived from an EMBL/GenBank/DDBJ whole genome shotgun (WGS) entry which is preliminary data.</text>
</comment>
<keyword evidence="1" id="KW-1133">Transmembrane helix</keyword>
<keyword evidence="1" id="KW-0812">Transmembrane</keyword>
<dbReference type="EMBL" id="JAFIDA010000001">
    <property type="protein sequence ID" value="MBP1327529.1"/>
    <property type="molecule type" value="Genomic_DNA"/>
</dbReference>
<keyword evidence="3" id="KW-1185">Reference proteome</keyword>
<keyword evidence="1" id="KW-0472">Membrane</keyword>
<protein>
    <submittedName>
        <fullName evidence="2">Cyanate permease</fullName>
    </submittedName>
</protein>
<reference evidence="2" key="1">
    <citation type="submission" date="2021-02" db="EMBL/GenBank/DDBJ databases">
        <title>Sequencing the genomes of 1000 actinobacteria strains.</title>
        <authorList>
            <person name="Klenk H.-P."/>
        </authorList>
    </citation>
    <scope>NUCLEOTIDE SEQUENCE</scope>
    <source>
        <strain evidence="2">DSM 22850</strain>
    </source>
</reference>
<name>A0A940PU62_9MICO</name>
<organism evidence="2 3">
    <name type="scientific">Leucobacter exalbidus</name>
    <dbReference type="NCBI Taxonomy" id="662960"/>
    <lineage>
        <taxon>Bacteria</taxon>
        <taxon>Bacillati</taxon>
        <taxon>Actinomycetota</taxon>
        <taxon>Actinomycetes</taxon>
        <taxon>Micrococcales</taxon>
        <taxon>Microbacteriaceae</taxon>
        <taxon>Leucobacter</taxon>
    </lineage>
</organism>
<feature type="transmembrane region" description="Helical" evidence="1">
    <location>
        <begin position="5"/>
        <end position="27"/>
    </location>
</feature>
<evidence type="ECO:0000313" key="2">
    <source>
        <dbReference type="EMBL" id="MBP1327529.1"/>
    </source>
</evidence>
<evidence type="ECO:0000313" key="3">
    <source>
        <dbReference type="Proteomes" id="UP000675163"/>
    </source>
</evidence>
<feature type="transmembrane region" description="Helical" evidence="1">
    <location>
        <begin position="47"/>
        <end position="69"/>
    </location>
</feature>
<sequence>MTRRIISWVVGAAITGLYLYMVIAAAGNLILLPQMVGSMGLSMTAAGWFWLITVLALAPVAFVLALLAARRKSAAVRLLALATGLCVAGAVQLEILLLVPQSSFFG</sequence>
<dbReference type="Proteomes" id="UP000675163">
    <property type="component" value="Unassembled WGS sequence"/>
</dbReference>
<accession>A0A940PU62</accession>